<dbReference type="FunFam" id="3.40.630.10:FF:000088">
    <property type="entry name" value="Peptidase M20"/>
    <property type="match status" value="1"/>
</dbReference>
<name>A0A7X3G266_9BURK</name>
<evidence type="ECO:0000256" key="5">
    <source>
        <dbReference type="ARBA" id="ARBA00022801"/>
    </source>
</evidence>
<keyword evidence="5" id="KW-0378">Hydrolase</keyword>
<dbReference type="CDD" id="cd04821">
    <property type="entry name" value="PA_M28_1_2"/>
    <property type="match status" value="1"/>
</dbReference>
<dbReference type="Gene3D" id="3.40.630.10">
    <property type="entry name" value="Zn peptidases"/>
    <property type="match status" value="1"/>
</dbReference>
<proteinExistence type="predicted"/>
<comment type="caution">
    <text evidence="9">The sequence shown here is derived from an EMBL/GenBank/DDBJ whole genome shotgun (WGS) entry which is preliminary data.</text>
</comment>
<evidence type="ECO:0000313" key="9">
    <source>
        <dbReference type="EMBL" id="MVW62325.1"/>
    </source>
</evidence>
<dbReference type="Gene3D" id="3.50.30.30">
    <property type="match status" value="1"/>
</dbReference>
<keyword evidence="10" id="KW-1185">Reference proteome</keyword>
<dbReference type="Pfam" id="PF04389">
    <property type="entry name" value="Peptidase_M28"/>
    <property type="match status" value="1"/>
</dbReference>
<evidence type="ECO:0000256" key="7">
    <source>
        <dbReference type="SAM" id="MobiDB-lite"/>
    </source>
</evidence>
<evidence type="ECO:0000256" key="6">
    <source>
        <dbReference type="ARBA" id="ARBA00022833"/>
    </source>
</evidence>
<dbReference type="PANTHER" id="PTHR12147">
    <property type="entry name" value="METALLOPEPTIDASE M28 FAMILY MEMBER"/>
    <property type="match status" value="1"/>
</dbReference>
<protein>
    <submittedName>
        <fullName evidence="9">M28 family peptidase</fullName>
    </submittedName>
</protein>
<dbReference type="InterPro" id="IPR045175">
    <property type="entry name" value="M28_fam"/>
</dbReference>
<feature type="region of interest" description="Disordered" evidence="7">
    <location>
        <begin position="603"/>
        <end position="627"/>
    </location>
</feature>
<feature type="domain" description="Peptidase M28" evidence="8">
    <location>
        <begin position="376"/>
        <end position="581"/>
    </location>
</feature>
<dbReference type="GO" id="GO:0006508">
    <property type="term" value="P:proteolysis"/>
    <property type="evidence" value="ECO:0007669"/>
    <property type="project" value="UniProtKB-KW"/>
</dbReference>
<keyword evidence="3" id="KW-0479">Metal-binding</keyword>
<feature type="compositionally biased region" description="Basic and acidic residues" evidence="7">
    <location>
        <begin position="611"/>
        <end position="627"/>
    </location>
</feature>
<evidence type="ECO:0000256" key="2">
    <source>
        <dbReference type="ARBA" id="ARBA00022670"/>
    </source>
</evidence>
<keyword evidence="2" id="KW-0645">Protease</keyword>
<dbReference type="GO" id="GO:0008235">
    <property type="term" value="F:metalloexopeptidase activity"/>
    <property type="evidence" value="ECO:0007669"/>
    <property type="project" value="InterPro"/>
</dbReference>
<dbReference type="Proteomes" id="UP000443353">
    <property type="component" value="Unassembled WGS sequence"/>
</dbReference>
<dbReference type="PANTHER" id="PTHR12147:SF56">
    <property type="entry name" value="AMINOPEPTIDASE YDR415C-RELATED"/>
    <property type="match status" value="1"/>
</dbReference>
<keyword evidence="4" id="KW-0732">Signal</keyword>
<keyword evidence="1" id="KW-0031">Aminopeptidase</keyword>
<dbReference type="EMBL" id="WSES01000006">
    <property type="protein sequence ID" value="MVW62325.1"/>
    <property type="molecule type" value="Genomic_DNA"/>
</dbReference>
<evidence type="ECO:0000256" key="4">
    <source>
        <dbReference type="ARBA" id="ARBA00022729"/>
    </source>
</evidence>
<sequence length="627" mass="67871">MAVFPSGVVKGGYWARNAAVRRVVDDALHPVTSVRTEILLSERCLTVEIIRTILWRHYPCPSNNSTPKRPLVRPQTSLRTTLTAIALATAALAAHAADAVHIDPKILSQDVKVLSSDAFEGRGPNTAGETKTVNYIIDQFKQAGLQPGGDLVDGKRGWTQDVPLGRFEISGPVDVSVTAGGTTKTFTQGNEVAVRAAMTGAKSVDFKNAPLVFVGYGVTAPERKWDDFKGQDLKGKLAVVLINDPDFETGKGDFGGKAMTYYGRWTYKFEELARRGALGTLIVHETAPASYGWATVKNSNTNVQYDIVRKNPLEAHAPVEAWIQRDVAVDLFKRAGLDFDKLKKQAQARTFKPVELKGVTMSAHYAVDAKVITSKNVLAVRPGSEHPDQVVIYSGHWDHLGVGLPDAKGDKIYNGAVDNATGIAALLELGRAYAKAPAPKRSVVFLAVTAEEKGLLGSEYYANNPVYPLGKTVGVINMDALSPYGPSRDFTISGSAKLDLLDRLVAKARQNGIRYSADPKPEAGHFFRSDHFPFAKHGVPAISFGSGEDWEQGGVAAGKAAEDKYVSVAYHQPADEWSASWPFTGMARDLGVLYSVGRDLADSGAWPNWSKDSEFRAARDASASERK</sequence>
<dbReference type="AlphaFoldDB" id="A0A7X3G266"/>
<evidence type="ECO:0000256" key="3">
    <source>
        <dbReference type="ARBA" id="ARBA00022723"/>
    </source>
</evidence>
<organism evidence="9 10">
    <name type="scientific">Massilia cellulosiltytica</name>
    <dbReference type="NCBI Taxonomy" id="2683234"/>
    <lineage>
        <taxon>Bacteria</taxon>
        <taxon>Pseudomonadati</taxon>
        <taxon>Pseudomonadota</taxon>
        <taxon>Betaproteobacteria</taxon>
        <taxon>Burkholderiales</taxon>
        <taxon>Oxalobacteraceae</taxon>
        <taxon>Telluria group</taxon>
        <taxon>Massilia</taxon>
    </lineage>
</organism>
<evidence type="ECO:0000256" key="1">
    <source>
        <dbReference type="ARBA" id="ARBA00022438"/>
    </source>
</evidence>
<dbReference type="InterPro" id="IPR007484">
    <property type="entry name" value="Peptidase_M28"/>
</dbReference>
<accession>A0A7X3G266</accession>
<evidence type="ECO:0000313" key="10">
    <source>
        <dbReference type="Proteomes" id="UP000443353"/>
    </source>
</evidence>
<dbReference type="CDD" id="cd05660">
    <property type="entry name" value="M28_like_PA"/>
    <property type="match status" value="1"/>
</dbReference>
<keyword evidence="6" id="KW-0862">Zinc</keyword>
<dbReference type="SUPFAM" id="SSF53187">
    <property type="entry name" value="Zn-dependent exopeptidases"/>
    <property type="match status" value="1"/>
</dbReference>
<evidence type="ECO:0000259" key="8">
    <source>
        <dbReference type="Pfam" id="PF04389"/>
    </source>
</evidence>
<dbReference type="GO" id="GO:0046872">
    <property type="term" value="F:metal ion binding"/>
    <property type="evidence" value="ECO:0007669"/>
    <property type="project" value="UniProtKB-KW"/>
</dbReference>
<dbReference type="GO" id="GO:0004177">
    <property type="term" value="F:aminopeptidase activity"/>
    <property type="evidence" value="ECO:0007669"/>
    <property type="project" value="UniProtKB-KW"/>
</dbReference>
<gene>
    <name evidence="9" type="ORF">GPY61_20525</name>
</gene>
<reference evidence="9 10" key="1">
    <citation type="submission" date="2019-12" db="EMBL/GenBank/DDBJ databases">
        <authorList>
            <person name="Li C."/>
            <person name="Zhao J."/>
        </authorList>
    </citation>
    <scope>NUCLEOTIDE SEQUENCE [LARGE SCALE GENOMIC DNA]</scope>
    <source>
        <strain evidence="9 10">NEAU-DD11</strain>
    </source>
</reference>